<accession>X0WW39</accession>
<protein>
    <submittedName>
        <fullName evidence="1">Uncharacterized protein</fullName>
    </submittedName>
</protein>
<organism evidence="1">
    <name type="scientific">marine sediment metagenome</name>
    <dbReference type="NCBI Taxonomy" id="412755"/>
    <lineage>
        <taxon>unclassified sequences</taxon>
        <taxon>metagenomes</taxon>
        <taxon>ecological metagenomes</taxon>
    </lineage>
</organism>
<name>X0WW39_9ZZZZ</name>
<proteinExistence type="predicted"/>
<sequence>MANTSFTRTYNDTVTATADRWGQKTWEDNISRASPILAFFMDD</sequence>
<dbReference type="EMBL" id="BARS01046275">
    <property type="protein sequence ID" value="GAG28648.1"/>
    <property type="molecule type" value="Genomic_DNA"/>
</dbReference>
<feature type="non-terminal residue" evidence="1">
    <location>
        <position position="43"/>
    </location>
</feature>
<reference evidence="1" key="1">
    <citation type="journal article" date="2014" name="Front. Microbiol.">
        <title>High frequency of phylogenetically diverse reductive dehalogenase-homologous genes in deep subseafloor sedimentary metagenomes.</title>
        <authorList>
            <person name="Kawai M."/>
            <person name="Futagami T."/>
            <person name="Toyoda A."/>
            <person name="Takaki Y."/>
            <person name="Nishi S."/>
            <person name="Hori S."/>
            <person name="Arai W."/>
            <person name="Tsubouchi T."/>
            <person name="Morono Y."/>
            <person name="Uchiyama I."/>
            <person name="Ito T."/>
            <person name="Fujiyama A."/>
            <person name="Inagaki F."/>
            <person name="Takami H."/>
        </authorList>
    </citation>
    <scope>NUCLEOTIDE SEQUENCE</scope>
    <source>
        <strain evidence="1">Expedition CK06-06</strain>
    </source>
</reference>
<gene>
    <name evidence="1" type="ORF">S01H1_69678</name>
</gene>
<dbReference type="AlphaFoldDB" id="X0WW39"/>
<comment type="caution">
    <text evidence="1">The sequence shown here is derived from an EMBL/GenBank/DDBJ whole genome shotgun (WGS) entry which is preliminary data.</text>
</comment>
<evidence type="ECO:0000313" key="1">
    <source>
        <dbReference type="EMBL" id="GAG28648.1"/>
    </source>
</evidence>